<feature type="region of interest" description="Disordered" evidence="1">
    <location>
        <begin position="1"/>
        <end position="22"/>
    </location>
</feature>
<evidence type="ECO:0000256" key="1">
    <source>
        <dbReference type="SAM" id="MobiDB-lite"/>
    </source>
</evidence>
<accession>D0NR48</accession>
<dbReference type="Proteomes" id="UP000006643">
    <property type="component" value="Unassembled WGS sequence"/>
</dbReference>
<evidence type="ECO:0008006" key="4">
    <source>
        <dbReference type="Google" id="ProtNLM"/>
    </source>
</evidence>
<dbReference type="eggNOG" id="ENOG502RFG0">
    <property type="taxonomic scope" value="Eukaryota"/>
</dbReference>
<evidence type="ECO:0000313" key="3">
    <source>
        <dbReference type="Proteomes" id="UP000006643"/>
    </source>
</evidence>
<gene>
    <name evidence="2" type="ORF">PITG_15389</name>
</gene>
<dbReference type="OrthoDB" id="123661at2759"/>
<dbReference type="EMBL" id="DS028154">
    <property type="protein sequence ID" value="EEY63170.1"/>
    <property type="molecule type" value="Genomic_DNA"/>
</dbReference>
<dbReference type="AlphaFoldDB" id="D0NR48"/>
<dbReference type="HOGENOM" id="CLU_2890633_0_0_1"/>
<dbReference type="InParanoid" id="D0NR48"/>
<reference evidence="3" key="1">
    <citation type="journal article" date="2009" name="Nature">
        <title>Genome sequence and analysis of the Irish potato famine pathogen Phytophthora infestans.</title>
        <authorList>
            <consortium name="The Broad Institute Genome Sequencing Platform"/>
            <person name="Haas B.J."/>
            <person name="Kamoun S."/>
            <person name="Zody M.C."/>
            <person name="Jiang R.H."/>
            <person name="Handsaker R.E."/>
            <person name="Cano L.M."/>
            <person name="Grabherr M."/>
            <person name="Kodira C.D."/>
            <person name="Raffaele S."/>
            <person name="Torto-Alalibo T."/>
            <person name="Bozkurt T.O."/>
            <person name="Ah-Fong A.M."/>
            <person name="Alvarado L."/>
            <person name="Anderson V.L."/>
            <person name="Armstrong M.R."/>
            <person name="Avrova A."/>
            <person name="Baxter L."/>
            <person name="Beynon J."/>
            <person name="Boevink P.C."/>
            <person name="Bollmann S.R."/>
            <person name="Bos J.I."/>
            <person name="Bulone V."/>
            <person name="Cai G."/>
            <person name="Cakir C."/>
            <person name="Carrington J.C."/>
            <person name="Chawner M."/>
            <person name="Conti L."/>
            <person name="Costanzo S."/>
            <person name="Ewan R."/>
            <person name="Fahlgren N."/>
            <person name="Fischbach M.A."/>
            <person name="Fugelstad J."/>
            <person name="Gilroy E.M."/>
            <person name="Gnerre S."/>
            <person name="Green P.J."/>
            <person name="Grenville-Briggs L.J."/>
            <person name="Griffith J."/>
            <person name="Grunwald N.J."/>
            <person name="Horn K."/>
            <person name="Horner N.R."/>
            <person name="Hu C.H."/>
            <person name="Huitema E."/>
            <person name="Jeong D.H."/>
            <person name="Jones A.M."/>
            <person name="Jones J.D."/>
            <person name="Jones R.W."/>
            <person name="Karlsson E.K."/>
            <person name="Kunjeti S.G."/>
            <person name="Lamour K."/>
            <person name="Liu Z."/>
            <person name="Ma L."/>
            <person name="Maclean D."/>
            <person name="Chibucos M.C."/>
            <person name="McDonald H."/>
            <person name="McWalters J."/>
            <person name="Meijer H.J."/>
            <person name="Morgan W."/>
            <person name="Morris P.F."/>
            <person name="Munro C.A."/>
            <person name="O'Neill K."/>
            <person name="Ospina-Giraldo M."/>
            <person name="Pinzon A."/>
            <person name="Pritchard L."/>
            <person name="Ramsahoye B."/>
            <person name="Ren Q."/>
            <person name="Restrepo S."/>
            <person name="Roy S."/>
            <person name="Sadanandom A."/>
            <person name="Savidor A."/>
            <person name="Schornack S."/>
            <person name="Schwartz D.C."/>
            <person name="Schumann U.D."/>
            <person name="Schwessinger B."/>
            <person name="Seyer L."/>
            <person name="Sharpe T."/>
            <person name="Silvar C."/>
            <person name="Song J."/>
            <person name="Studholme D.J."/>
            <person name="Sykes S."/>
            <person name="Thines M."/>
            <person name="van de Vondervoort P.J."/>
            <person name="Phuntumart V."/>
            <person name="Wawra S."/>
            <person name="Weide R."/>
            <person name="Win J."/>
            <person name="Young C."/>
            <person name="Zhou S."/>
            <person name="Fry W."/>
            <person name="Meyers B.C."/>
            <person name="van West P."/>
            <person name="Ristaino J."/>
            <person name="Govers F."/>
            <person name="Birch P.R."/>
            <person name="Whisson S.C."/>
            <person name="Judelson H.S."/>
            <person name="Nusbaum C."/>
        </authorList>
    </citation>
    <scope>NUCLEOTIDE SEQUENCE [LARGE SCALE GENOMIC DNA]</scope>
    <source>
        <strain evidence="3">T30-4</strain>
    </source>
</reference>
<protein>
    <recommendedName>
        <fullName evidence="4">CCHC-type domain-containing protein</fullName>
    </recommendedName>
</protein>
<keyword evidence="3" id="KW-1185">Reference proteome</keyword>
<evidence type="ECO:0000313" key="2">
    <source>
        <dbReference type="EMBL" id="EEY63170.1"/>
    </source>
</evidence>
<organism evidence="2 3">
    <name type="scientific">Phytophthora infestans (strain T30-4)</name>
    <name type="common">Potato late blight agent</name>
    <dbReference type="NCBI Taxonomy" id="403677"/>
    <lineage>
        <taxon>Eukaryota</taxon>
        <taxon>Sar</taxon>
        <taxon>Stramenopiles</taxon>
        <taxon>Oomycota</taxon>
        <taxon>Peronosporomycetes</taxon>
        <taxon>Peronosporales</taxon>
        <taxon>Peronosporaceae</taxon>
        <taxon>Phytophthora</taxon>
    </lineage>
</organism>
<sequence length="63" mass="7414">MDQAVKHEMSHFGGERRPRNRIKRNVFTVHNRSYKPGHYAPTEQTKEGPVCYHCEKSGHFKCD</sequence>
<name>D0NR48_PHYIT</name>
<dbReference type="KEGG" id="pif:PITG_15389"/>
<dbReference type="RefSeq" id="XP_002898347.1">
    <property type="nucleotide sequence ID" value="XM_002898301.1"/>
</dbReference>
<proteinExistence type="predicted"/>
<dbReference type="GeneID" id="9473972"/>
<feature type="compositionally biased region" description="Basic and acidic residues" evidence="1">
    <location>
        <begin position="1"/>
        <end position="17"/>
    </location>
</feature>
<dbReference type="VEuPathDB" id="FungiDB:PITG_15389"/>